<dbReference type="EMBL" id="JBHLWQ010000144">
    <property type="protein sequence ID" value="MFC0201658.1"/>
    <property type="molecule type" value="Genomic_DNA"/>
</dbReference>
<name>A0ABV6CLP8_9RHOB</name>
<gene>
    <name evidence="1" type="ORF">ACFFIZ_15445</name>
</gene>
<reference evidence="1 2" key="1">
    <citation type="submission" date="2024-09" db="EMBL/GenBank/DDBJ databases">
        <authorList>
            <person name="Sun Q."/>
            <person name="Mori K."/>
        </authorList>
    </citation>
    <scope>NUCLEOTIDE SEQUENCE [LARGE SCALE GENOMIC DNA]</scope>
    <source>
        <strain evidence="1 2">CCM 7904</strain>
    </source>
</reference>
<dbReference type="Gene3D" id="1.20.58.320">
    <property type="entry name" value="TPR-like"/>
    <property type="match status" value="1"/>
</dbReference>
<keyword evidence="2" id="KW-1185">Reference proteome</keyword>
<protein>
    <submittedName>
        <fullName evidence="1">DUF924 family protein</fullName>
    </submittedName>
</protein>
<dbReference type="InterPro" id="IPR011990">
    <property type="entry name" value="TPR-like_helical_dom_sf"/>
</dbReference>
<dbReference type="Pfam" id="PF06041">
    <property type="entry name" value="DUF924"/>
    <property type="match status" value="1"/>
</dbReference>
<accession>A0ABV6CLP8</accession>
<evidence type="ECO:0000313" key="2">
    <source>
        <dbReference type="Proteomes" id="UP001589795"/>
    </source>
</evidence>
<dbReference type="Proteomes" id="UP001589795">
    <property type="component" value="Unassembled WGS sequence"/>
</dbReference>
<proteinExistence type="predicted"/>
<sequence>MIKTPQDVLDFWFSDQMKPNWFAKSDEIDARIRDDFATTYQAAHDGRLEHWMQDADSALALVIVLDQFPRNIHRGDARSFESNDIALRHARAALNQGFDRTQSPDRRQFFYLPFMHSEDLADQERSVALYEALGDDNSLRFARDHRDIVARFGRFPHRNAVLGRDSTPEEAEFLKTHSGF</sequence>
<evidence type="ECO:0000313" key="1">
    <source>
        <dbReference type="EMBL" id="MFC0201658.1"/>
    </source>
</evidence>
<organism evidence="1 2">
    <name type="scientific">Paracoccus rhizosphaerae</name>
    <dbReference type="NCBI Taxonomy" id="1133347"/>
    <lineage>
        <taxon>Bacteria</taxon>
        <taxon>Pseudomonadati</taxon>
        <taxon>Pseudomonadota</taxon>
        <taxon>Alphaproteobacteria</taxon>
        <taxon>Rhodobacterales</taxon>
        <taxon>Paracoccaceae</taxon>
        <taxon>Paracoccus</taxon>
    </lineage>
</organism>
<dbReference type="RefSeq" id="WP_265506814.1">
    <property type="nucleotide sequence ID" value="NZ_JAOTBE010000018.1"/>
</dbReference>
<dbReference type="SUPFAM" id="SSF48452">
    <property type="entry name" value="TPR-like"/>
    <property type="match status" value="1"/>
</dbReference>
<comment type="caution">
    <text evidence="1">The sequence shown here is derived from an EMBL/GenBank/DDBJ whole genome shotgun (WGS) entry which is preliminary data.</text>
</comment>
<dbReference type="InterPro" id="IPR010323">
    <property type="entry name" value="DUF924"/>
</dbReference>
<dbReference type="Gene3D" id="1.25.40.10">
    <property type="entry name" value="Tetratricopeptide repeat domain"/>
    <property type="match status" value="1"/>
</dbReference>